<sequence>MAPAPETTYFPPLDKCLAGTERLISWKTAYRALCDVEHAKDNTTLQHFLNDDETIRLLSRPCGPYTRPTTGQGSTRSKFESKTAPIQVSQSSNGDYDLEEIKRDALWLSEQLNVDELVALRIAILEWQQRAADQLLAGTTESDTAAAKPAESRASFLASTASFGASLNGPPNAILDFSREDVRRNRILRIHTEERGSLLKLSADLVSYYASQASAGLRTSRIWIDELAVKVADKQCSPLDSKASQEYLAECINVIDKTLQKLHDPAQWPKVFLESPVREDLFATTTLLNIGDEMRLVLAQLYTIEGVPGGFPVLRWFNIMKREHFQHLQELPGTPTLRDVSSIQCLASAISLALLQPGKTMQLIREAASAARQPEGAAYPQLRDEPYIADDRCVEELNTLILLAAAEGYDYAIPAVYAWGIIIMCIRDIAVPLITERQRESEVAVDEGSSDTEAADRGPPRREARLQETPLEKQWELIQRVPSALPREARTDPAKFLLAYVVGQMNVYGVIPGISSILSAAYGGDAIDQTALLAREALLALIKDGFEVVPYSGEVLEALFTVLAPSLDPSNRDLDLLPNSFVLDYNGGQPYVVEQALQRYPYELSPLLRIMTIVANADSEHRAGPPDSVQLLEALQTVTLMVPYDFRAFRLENEEANTNEMVLTDTLSLFVPKQASFAGEQRLIMDRAMHGSEDPDGNILLLPAGTTGYVIREDRPIVLKLVHKHSALEYLGLLLSTLLPTSPLVSAEYTAEMDRQTASEIVVLMNALLSAALRQHQGAEEAKFILGRLSNALPNEQDIITIVADIFEMQLLAHLDQAAQDGSLDLLVAGAELLSTLVKVSPERVWSILSRGSLLGTHGGASALAAVVGGTEVQLGQFRFLAACTRLYSRMVDDAIAGLVRRKPRASVASRNSRFDSPMQSADLTPERTMRDVLTAYQRVMLDGYQNLAGWRFSGMDEKQEIAETMARSFDVLLRSTYGLEAPVVKLAVKESEDGTAKKSRERMASLLMPAAGMVVQAFAPEAGIGSLLDSVAGILGDGTAVGDDLLPTSHRLLLTRQVNATSAFLAGLLRTLRTTEAQRARNLATGLLKTMPALATLFATDHAYRHELSILLHELVDTLASDETSDPPSLLGPLGPEAAKSFLALVSQLDRPLCDVSSELSMWTFLTAVLKGRQQWFAIYLLTGTLPKSRLKDSSTGGNGAHKKSSLTHALDELADISAMNPRRAAAMLHFVAVAQKVWVWATVTVRSHPVFLKNALAWLDVLQAPPRSANIAEALISANEHQTAAYLCNILAVNLHAGLETGDKTVLKMVVPKLGFLAEHGVTVNAYNRSLHRRLAENLARKFPQCDLADFQRSGANAAPYGKTFRYDTELAGIVLGGHEQLAWYGDEELRIEAYKAEVERANVNLSLVDAQRTLLDAWKTLATTLAEFVDAEPALQPALVQATQACLRANVDARLDEPGTAEVLQTRAEMAFVLLSKLVGVKAKEAVMKELLPAAWNLVRTSPVDYDVATAPEDLLYYRTLLQILYLAIRPHCYMPLLASPPAARDGRATETEQEPKPTLPVAVAGCLVEIVDKTIVPGFRALCANLHTDLQLALPSDFALINALLQAVLSVKGIHIAHIQIAEAISRSAIVRSALSLYSWSDQLAEAMIGQDPIYGEVAITFLLTLSSLRPLAEQMALDGVLTQLSSANLSNYFRKPGGKGPFDEPARMFAGIWSEGFLPLCLNLLDAVGPPMAGEVAAFLNSFPEQLGRAEDAFKTEVPGYRRNNKPHVGDVSLGLVREVRSLVMIGLILRHDIARGAAEGVDAAAIPVLAYDLANAKDEVEKLARTQRSLADKVVATSEREAVWARTGAGGASDSLLLAMVVEEVKRTLRCFGE</sequence>
<keyword evidence="7" id="KW-0539">Nucleus</keyword>
<evidence type="ECO:0000256" key="6">
    <source>
        <dbReference type="ARBA" id="ARBA00023132"/>
    </source>
</evidence>
<dbReference type="PANTHER" id="PTHR31431:SF1">
    <property type="entry name" value="NUCLEOPORIN NUP188"/>
    <property type="match status" value="1"/>
</dbReference>
<dbReference type="GO" id="GO:0017056">
    <property type="term" value="F:structural constituent of nuclear pore"/>
    <property type="evidence" value="ECO:0007669"/>
    <property type="project" value="InterPro"/>
</dbReference>
<evidence type="ECO:0000256" key="5">
    <source>
        <dbReference type="ARBA" id="ARBA00023010"/>
    </source>
</evidence>
<dbReference type="PANTHER" id="PTHR31431">
    <property type="entry name" value="NUCLEOPORIN NUP188 HOMOLOG"/>
    <property type="match status" value="1"/>
</dbReference>
<dbReference type="Pfam" id="PF21093">
    <property type="entry name" value="Nup188_N-subdom_III"/>
    <property type="match status" value="1"/>
</dbReference>
<feature type="domain" description="Nucleoporin Nup188 N-terminal" evidence="12">
    <location>
        <begin position="84"/>
        <end position="424"/>
    </location>
</feature>
<keyword evidence="3" id="KW-0509">mRNA transport</keyword>
<dbReference type="InterPro" id="IPR041634">
    <property type="entry name" value="Nup188_C"/>
</dbReference>
<evidence type="ECO:0000256" key="9">
    <source>
        <dbReference type="ARBA" id="ARBA00040174"/>
    </source>
</evidence>
<dbReference type="Pfam" id="PF18378">
    <property type="entry name" value="Nup188_C"/>
    <property type="match status" value="1"/>
</dbReference>
<protein>
    <recommendedName>
        <fullName evidence="9">Nucleoporin NUP188</fullName>
    </recommendedName>
</protein>
<dbReference type="Proteomes" id="UP001324427">
    <property type="component" value="Unassembled WGS sequence"/>
</dbReference>
<evidence type="ECO:0000256" key="8">
    <source>
        <dbReference type="ARBA" id="ARBA00038387"/>
    </source>
</evidence>
<evidence type="ECO:0000313" key="16">
    <source>
        <dbReference type="Proteomes" id="UP001324427"/>
    </source>
</evidence>
<keyword evidence="2" id="KW-0813">Transport</keyword>
<dbReference type="GO" id="GO:0044611">
    <property type="term" value="C:nuclear pore inner ring"/>
    <property type="evidence" value="ECO:0007669"/>
    <property type="project" value="TreeGrafter"/>
</dbReference>
<name>A0AAV9JNS8_9PEZI</name>
<comment type="subcellular location">
    <subcellularLocation>
        <location evidence="1">Nucleus</location>
        <location evidence="1">Nuclear pore complex</location>
    </subcellularLocation>
</comment>
<comment type="similarity">
    <text evidence="8">Belongs to the Nup188 family.</text>
</comment>
<keyword evidence="6" id="KW-0906">Nuclear pore complex</keyword>
<feature type="domain" description="Nuclear pore protein Nup188 C-terminal" evidence="13">
    <location>
        <begin position="1494"/>
        <end position="1877"/>
    </location>
</feature>
<keyword evidence="4" id="KW-0653">Protein transport</keyword>
<keyword evidence="16" id="KW-1185">Reference proteome</keyword>
<evidence type="ECO:0000256" key="11">
    <source>
        <dbReference type="SAM" id="MobiDB-lite"/>
    </source>
</evidence>
<evidence type="ECO:0000256" key="3">
    <source>
        <dbReference type="ARBA" id="ARBA00022816"/>
    </source>
</evidence>
<dbReference type="EMBL" id="JAVFHQ010000013">
    <property type="protein sequence ID" value="KAK4546794.1"/>
    <property type="molecule type" value="Genomic_DNA"/>
</dbReference>
<dbReference type="InterPro" id="IPR044840">
    <property type="entry name" value="Nup188"/>
</dbReference>
<gene>
    <name evidence="15" type="ORF">LTR36_001526</name>
</gene>
<comment type="caution">
    <text evidence="15">The sequence shown here is derived from an EMBL/GenBank/DDBJ whole genome shotgun (WGS) entry which is preliminary data.</text>
</comment>
<evidence type="ECO:0000259" key="13">
    <source>
        <dbReference type="Pfam" id="PF18378"/>
    </source>
</evidence>
<proteinExistence type="inferred from homology"/>
<evidence type="ECO:0000256" key="10">
    <source>
        <dbReference type="SAM" id="Coils"/>
    </source>
</evidence>
<dbReference type="Pfam" id="PF10487">
    <property type="entry name" value="Nup188_N"/>
    <property type="match status" value="1"/>
</dbReference>
<feature type="coiled-coil region" evidence="10">
    <location>
        <begin position="1387"/>
        <end position="1414"/>
    </location>
</feature>
<organism evidence="15 16">
    <name type="scientific">Oleoguttula mirabilis</name>
    <dbReference type="NCBI Taxonomy" id="1507867"/>
    <lineage>
        <taxon>Eukaryota</taxon>
        <taxon>Fungi</taxon>
        <taxon>Dikarya</taxon>
        <taxon>Ascomycota</taxon>
        <taxon>Pezizomycotina</taxon>
        <taxon>Dothideomycetes</taxon>
        <taxon>Dothideomycetidae</taxon>
        <taxon>Mycosphaerellales</taxon>
        <taxon>Teratosphaeriaceae</taxon>
        <taxon>Oleoguttula</taxon>
    </lineage>
</organism>
<reference evidence="15 16" key="1">
    <citation type="submission" date="2021-11" db="EMBL/GenBank/DDBJ databases">
        <title>Black yeast isolated from Biological Soil Crust.</title>
        <authorList>
            <person name="Kurbessoian T."/>
        </authorList>
    </citation>
    <scope>NUCLEOTIDE SEQUENCE [LARGE SCALE GENOMIC DNA]</scope>
    <source>
        <strain evidence="15 16">CCFEE 5522</strain>
    </source>
</reference>
<dbReference type="GO" id="GO:0006405">
    <property type="term" value="P:RNA export from nucleus"/>
    <property type="evidence" value="ECO:0007669"/>
    <property type="project" value="TreeGrafter"/>
</dbReference>
<feature type="region of interest" description="Disordered" evidence="11">
    <location>
        <begin position="60"/>
        <end position="91"/>
    </location>
</feature>
<evidence type="ECO:0000256" key="2">
    <source>
        <dbReference type="ARBA" id="ARBA00022448"/>
    </source>
</evidence>
<dbReference type="InterPro" id="IPR018864">
    <property type="entry name" value="Nucleoporin_Nup188_N"/>
</dbReference>
<evidence type="ECO:0000259" key="14">
    <source>
        <dbReference type="Pfam" id="PF21093"/>
    </source>
</evidence>
<dbReference type="InterPro" id="IPR048883">
    <property type="entry name" value="Nup188_N-subdom_III"/>
</dbReference>
<evidence type="ECO:0000256" key="4">
    <source>
        <dbReference type="ARBA" id="ARBA00022927"/>
    </source>
</evidence>
<feature type="compositionally biased region" description="Polar residues" evidence="11">
    <location>
        <begin position="67"/>
        <end position="76"/>
    </location>
</feature>
<evidence type="ECO:0000259" key="12">
    <source>
        <dbReference type="Pfam" id="PF10487"/>
    </source>
</evidence>
<feature type="compositionally biased region" description="Basic and acidic residues" evidence="11">
    <location>
        <begin position="454"/>
        <end position="466"/>
    </location>
</feature>
<evidence type="ECO:0000256" key="1">
    <source>
        <dbReference type="ARBA" id="ARBA00004567"/>
    </source>
</evidence>
<keyword evidence="10" id="KW-0175">Coiled coil</keyword>
<dbReference type="GO" id="GO:0006606">
    <property type="term" value="P:protein import into nucleus"/>
    <property type="evidence" value="ECO:0007669"/>
    <property type="project" value="TreeGrafter"/>
</dbReference>
<evidence type="ECO:0000313" key="15">
    <source>
        <dbReference type="EMBL" id="KAK4546794.1"/>
    </source>
</evidence>
<evidence type="ECO:0000256" key="7">
    <source>
        <dbReference type="ARBA" id="ARBA00023242"/>
    </source>
</evidence>
<feature type="domain" description="Nucleoporin Nup188 N-terminal subdomain III" evidence="14">
    <location>
        <begin position="749"/>
        <end position="1185"/>
    </location>
</feature>
<keyword evidence="5" id="KW-0811">Translocation</keyword>
<dbReference type="Gene3D" id="1.25.10.70">
    <property type="match status" value="1"/>
</dbReference>
<dbReference type="GO" id="GO:0051028">
    <property type="term" value="P:mRNA transport"/>
    <property type="evidence" value="ECO:0007669"/>
    <property type="project" value="UniProtKB-KW"/>
</dbReference>
<feature type="region of interest" description="Disordered" evidence="11">
    <location>
        <begin position="441"/>
        <end position="466"/>
    </location>
</feature>
<accession>A0AAV9JNS8</accession>